<keyword evidence="8" id="KW-0472">Membrane</keyword>
<dbReference type="GO" id="GO:0009691">
    <property type="term" value="P:cytokinin biosynthetic process"/>
    <property type="evidence" value="ECO:0007669"/>
    <property type="project" value="UniProtKB-KW"/>
</dbReference>
<feature type="compositionally biased region" description="Basic and acidic residues" evidence="7">
    <location>
        <begin position="175"/>
        <end position="185"/>
    </location>
</feature>
<feature type="region of interest" description="Disordered" evidence="7">
    <location>
        <begin position="122"/>
        <end position="226"/>
    </location>
</feature>
<dbReference type="PANTHER" id="PTHR33347:SF31">
    <property type="entry name" value="PROTEIN SOB FIVE-LIKE 1"/>
    <property type="match status" value="1"/>
</dbReference>
<comment type="caution">
    <text evidence="9">The sequence shown here is derived from an EMBL/GenBank/DDBJ whole genome shotgun (WGS) entry which is preliminary data.</text>
</comment>
<organism evidence="9 10">
    <name type="scientific">Actinidia rufa</name>
    <dbReference type="NCBI Taxonomy" id="165716"/>
    <lineage>
        <taxon>Eukaryota</taxon>
        <taxon>Viridiplantae</taxon>
        <taxon>Streptophyta</taxon>
        <taxon>Embryophyta</taxon>
        <taxon>Tracheophyta</taxon>
        <taxon>Spermatophyta</taxon>
        <taxon>Magnoliopsida</taxon>
        <taxon>eudicotyledons</taxon>
        <taxon>Gunneridae</taxon>
        <taxon>Pentapetalae</taxon>
        <taxon>asterids</taxon>
        <taxon>Ericales</taxon>
        <taxon>Actinidiaceae</taxon>
        <taxon>Actinidia</taxon>
    </lineage>
</organism>
<evidence type="ECO:0000313" key="10">
    <source>
        <dbReference type="Proteomes" id="UP000585474"/>
    </source>
</evidence>
<feature type="transmembrane region" description="Helical" evidence="8">
    <location>
        <begin position="6"/>
        <end position="28"/>
    </location>
</feature>
<accession>A0A7J0GN71</accession>
<comment type="similarity">
    <text evidence="6">Belongs to the SOFL plant protein family.</text>
</comment>
<dbReference type="Proteomes" id="UP000585474">
    <property type="component" value="Unassembled WGS sequence"/>
</dbReference>
<evidence type="ECO:0000256" key="5">
    <source>
        <dbReference type="ARBA" id="ARBA00023242"/>
    </source>
</evidence>
<sequence length="226" mass="24962">MAGTMTYLYGGLGVVWGLIALFLLILACSSQKASPPAHTQDVPNQSIQGPDHDPRIVVLAGHDQATHMAQPISSNRAAWVRVQKSQIQFFFPWFLFSMENSKVTGEAEECHSCTESGWTMYIGSPIHDDDHSDHDDDEEEEKHGVEHEAAAAADDDTDDSMASDASSGPGKMSHFKPELEKEAKKNPVQKSGSERKKKEKEEESVFTSSVQRSDKVRKSRLFGKGK</sequence>
<keyword evidence="3" id="KW-0203">Cytokinin biosynthesis</keyword>
<gene>
    <name evidence="9" type="ORF">Acr_23g0005730</name>
</gene>
<dbReference type="AlphaFoldDB" id="A0A7J0GN71"/>
<protein>
    <submittedName>
        <fullName evidence="9">Suppressor of phytochrome b 5</fullName>
    </submittedName>
</protein>
<evidence type="ECO:0000256" key="2">
    <source>
        <dbReference type="ARBA" id="ARBA00022490"/>
    </source>
</evidence>
<reference evidence="9 10" key="1">
    <citation type="submission" date="2019-07" db="EMBL/GenBank/DDBJ databases">
        <title>De Novo Assembly of kiwifruit Actinidia rufa.</title>
        <authorList>
            <person name="Sugita-Konishi S."/>
            <person name="Sato K."/>
            <person name="Mori E."/>
            <person name="Abe Y."/>
            <person name="Kisaki G."/>
            <person name="Hamano K."/>
            <person name="Suezawa K."/>
            <person name="Otani M."/>
            <person name="Fukuda T."/>
            <person name="Manabe T."/>
            <person name="Gomi K."/>
            <person name="Tabuchi M."/>
            <person name="Akimitsu K."/>
            <person name="Kataoka I."/>
        </authorList>
    </citation>
    <scope>NUCLEOTIDE SEQUENCE [LARGE SCALE GENOMIC DNA]</scope>
    <source>
        <strain evidence="10">cv. Fuchu</strain>
    </source>
</reference>
<dbReference type="GO" id="GO:0009736">
    <property type="term" value="P:cytokinin-activated signaling pathway"/>
    <property type="evidence" value="ECO:0007669"/>
    <property type="project" value="UniProtKB-KW"/>
</dbReference>
<comment type="subcellular location">
    <subcellularLocation>
        <location evidence="1">Cytoplasm</location>
    </subcellularLocation>
</comment>
<dbReference type="PANTHER" id="PTHR33347">
    <property type="entry name" value="OSJNBA0091C07.3 PROTEIN"/>
    <property type="match status" value="1"/>
</dbReference>
<keyword evidence="2" id="KW-0963">Cytoplasm</keyword>
<evidence type="ECO:0000256" key="4">
    <source>
        <dbReference type="ARBA" id="ARBA00022864"/>
    </source>
</evidence>
<dbReference type="EMBL" id="BJWL01000023">
    <property type="protein sequence ID" value="GFZ12188.1"/>
    <property type="molecule type" value="Genomic_DNA"/>
</dbReference>
<name>A0A7J0GN71_9ERIC</name>
<keyword evidence="8" id="KW-0812">Transmembrane</keyword>
<keyword evidence="5" id="KW-0539">Nucleus</keyword>
<evidence type="ECO:0000256" key="3">
    <source>
        <dbReference type="ARBA" id="ARBA00022712"/>
    </source>
</evidence>
<evidence type="ECO:0000313" key="9">
    <source>
        <dbReference type="EMBL" id="GFZ12188.1"/>
    </source>
</evidence>
<keyword evidence="4" id="KW-0932">Cytokinin signaling pathway</keyword>
<dbReference type="InterPro" id="IPR044670">
    <property type="entry name" value="SOFL"/>
</dbReference>
<evidence type="ECO:0000256" key="6">
    <source>
        <dbReference type="ARBA" id="ARBA00024199"/>
    </source>
</evidence>
<evidence type="ECO:0000256" key="1">
    <source>
        <dbReference type="ARBA" id="ARBA00004496"/>
    </source>
</evidence>
<feature type="compositionally biased region" description="Basic and acidic residues" evidence="7">
    <location>
        <begin position="192"/>
        <end position="203"/>
    </location>
</feature>
<feature type="compositionally biased region" description="Basic residues" evidence="7">
    <location>
        <begin position="215"/>
        <end position="226"/>
    </location>
</feature>
<dbReference type="GO" id="GO:0005737">
    <property type="term" value="C:cytoplasm"/>
    <property type="evidence" value="ECO:0007669"/>
    <property type="project" value="UniProtKB-SubCell"/>
</dbReference>
<keyword evidence="8" id="KW-1133">Transmembrane helix</keyword>
<proteinExistence type="inferred from homology"/>
<evidence type="ECO:0000256" key="7">
    <source>
        <dbReference type="SAM" id="MobiDB-lite"/>
    </source>
</evidence>
<evidence type="ECO:0000256" key="8">
    <source>
        <dbReference type="SAM" id="Phobius"/>
    </source>
</evidence>
<keyword evidence="10" id="KW-1185">Reference proteome</keyword>